<reference evidence="3" key="1">
    <citation type="submission" date="2020-05" db="EMBL/GenBank/DDBJ databases">
        <title>Mycena genomes resolve the evolution of fungal bioluminescence.</title>
        <authorList>
            <person name="Tsai I.J."/>
        </authorList>
    </citation>
    <scope>NUCLEOTIDE SEQUENCE</scope>
    <source>
        <strain evidence="3">160909Yilan</strain>
    </source>
</reference>
<keyword evidence="4" id="KW-1185">Reference proteome</keyword>
<feature type="compositionally biased region" description="Polar residues" evidence="1">
    <location>
        <begin position="259"/>
        <end position="268"/>
    </location>
</feature>
<sequence length="310" mass="32323">MSEAGNGTNTDAGNTSSSPRTTKLVVVTKIVTASNIQAAPSVPFSSSSPSTSALSGSPSTSTTSTASFGSIPATQMYFEAAASSSPSTSDPSRSSTTSTASFVSVSTPATQSTPIPAVTTGVAVLDDAHRHKISSGAIVGIVVAVVVLLCAIVAIFWRIRRRRLRSHAQIFNRDAEENRAGRTISPFTLLVEDRSISASNTTDADSDTRSISSSTTTRQRLETQLRAATEKRVELEELAEGSTAGDPNAGRGGEREFVSPTQASTAPAPNSDLVAELRAARAQINMLSARMNDVDSVLGMGMREPPPQYA</sequence>
<accession>A0A8H7DA76</accession>
<keyword evidence="2" id="KW-1133">Transmembrane helix</keyword>
<feature type="transmembrane region" description="Helical" evidence="2">
    <location>
        <begin position="137"/>
        <end position="157"/>
    </location>
</feature>
<protein>
    <submittedName>
        <fullName evidence="3">Uncharacterized protein</fullName>
    </submittedName>
</protein>
<comment type="caution">
    <text evidence="3">The sequence shown here is derived from an EMBL/GenBank/DDBJ whole genome shotgun (WGS) entry which is preliminary data.</text>
</comment>
<gene>
    <name evidence="3" type="ORF">MSAN_01098300</name>
</gene>
<feature type="region of interest" description="Disordered" evidence="1">
    <location>
        <begin position="38"/>
        <end position="66"/>
    </location>
</feature>
<feature type="region of interest" description="Disordered" evidence="1">
    <location>
        <begin position="1"/>
        <end position="21"/>
    </location>
</feature>
<evidence type="ECO:0000313" key="4">
    <source>
        <dbReference type="Proteomes" id="UP000623467"/>
    </source>
</evidence>
<name>A0A8H7DA76_9AGAR</name>
<feature type="region of interest" description="Disordered" evidence="1">
    <location>
        <begin position="198"/>
        <end position="272"/>
    </location>
</feature>
<evidence type="ECO:0000313" key="3">
    <source>
        <dbReference type="EMBL" id="KAF7364376.1"/>
    </source>
</evidence>
<keyword evidence="2" id="KW-0812">Transmembrane</keyword>
<dbReference type="Proteomes" id="UP000623467">
    <property type="component" value="Unassembled WGS sequence"/>
</dbReference>
<organism evidence="3 4">
    <name type="scientific">Mycena sanguinolenta</name>
    <dbReference type="NCBI Taxonomy" id="230812"/>
    <lineage>
        <taxon>Eukaryota</taxon>
        <taxon>Fungi</taxon>
        <taxon>Dikarya</taxon>
        <taxon>Basidiomycota</taxon>
        <taxon>Agaricomycotina</taxon>
        <taxon>Agaricomycetes</taxon>
        <taxon>Agaricomycetidae</taxon>
        <taxon>Agaricales</taxon>
        <taxon>Marasmiineae</taxon>
        <taxon>Mycenaceae</taxon>
        <taxon>Mycena</taxon>
    </lineage>
</organism>
<evidence type="ECO:0000256" key="2">
    <source>
        <dbReference type="SAM" id="Phobius"/>
    </source>
</evidence>
<proteinExistence type="predicted"/>
<dbReference type="EMBL" id="JACAZH010000007">
    <property type="protein sequence ID" value="KAF7364376.1"/>
    <property type="molecule type" value="Genomic_DNA"/>
</dbReference>
<keyword evidence="2" id="KW-0472">Membrane</keyword>
<feature type="compositionally biased region" description="Basic and acidic residues" evidence="1">
    <location>
        <begin position="219"/>
        <end position="235"/>
    </location>
</feature>
<evidence type="ECO:0000256" key="1">
    <source>
        <dbReference type="SAM" id="MobiDB-lite"/>
    </source>
</evidence>
<dbReference type="AlphaFoldDB" id="A0A8H7DA76"/>
<feature type="compositionally biased region" description="Polar residues" evidence="1">
    <location>
        <begin position="1"/>
        <end position="20"/>
    </location>
</feature>